<evidence type="ECO:0000256" key="7">
    <source>
        <dbReference type="ARBA" id="ARBA00022989"/>
    </source>
</evidence>
<dbReference type="RefSeq" id="WP_229768119.1">
    <property type="nucleotide sequence ID" value="NZ_AP018553.1"/>
</dbReference>
<dbReference type="GeneID" id="38666145"/>
<keyword evidence="4 10" id="KW-0812">Transmembrane</keyword>
<reference evidence="13" key="3">
    <citation type="journal article" date="2019" name="BMC Res. Notes">
        <title>Complete genome sequence of the Sulfodiicoccus acidiphilus strain HS-1T, the first crenarchaeon that lacks polB3, isolated from an acidic hot spring in Ohwaku-dani, Hakone, Japan.</title>
        <authorList>
            <person name="Sakai H.D."/>
            <person name="Kurosawa N."/>
        </authorList>
    </citation>
    <scope>NUCLEOTIDE SEQUENCE</scope>
    <source>
        <strain evidence="13">HS-1</strain>
    </source>
</reference>
<dbReference type="SUPFAM" id="SSF81648">
    <property type="entry name" value="a domain/subunit of cytochrome bc1 complex (Ubiquinol-cytochrome c reductase)"/>
    <property type="match status" value="1"/>
</dbReference>
<feature type="transmembrane region" description="Helical" evidence="10">
    <location>
        <begin position="181"/>
        <end position="202"/>
    </location>
</feature>
<dbReference type="EMBL" id="AP018553">
    <property type="protein sequence ID" value="BBD72251.1"/>
    <property type="molecule type" value="Genomic_DNA"/>
</dbReference>
<keyword evidence="5" id="KW-0479">Metal-binding</keyword>
<keyword evidence="2" id="KW-0813">Transport</keyword>
<evidence type="ECO:0000256" key="9">
    <source>
        <dbReference type="ARBA" id="ARBA00023136"/>
    </source>
</evidence>
<evidence type="ECO:0000256" key="3">
    <source>
        <dbReference type="ARBA" id="ARBA00022617"/>
    </source>
</evidence>
<feature type="transmembrane region" description="Helical" evidence="10">
    <location>
        <begin position="486"/>
        <end position="506"/>
    </location>
</feature>
<accession>A0A348B249</accession>
<reference evidence="14" key="4">
    <citation type="submission" date="2020-09" db="EMBL/GenBank/DDBJ databases">
        <authorList>
            <person name="Sun Q."/>
            <person name="Ohkuma M."/>
        </authorList>
    </citation>
    <scope>NUCLEOTIDE SEQUENCE</scope>
    <source>
        <strain evidence="14">JCM 31740</strain>
    </source>
</reference>
<feature type="transmembrane region" description="Helical" evidence="10">
    <location>
        <begin position="446"/>
        <end position="466"/>
    </location>
</feature>
<protein>
    <submittedName>
        <fullName evidence="13">Cytochrome b6</fullName>
    </submittedName>
</protein>
<feature type="transmembrane region" description="Helical" evidence="10">
    <location>
        <begin position="71"/>
        <end position="95"/>
    </location>
</feature>
<reference evidence="14" key="1">
    <citation type="journal article" date="2014" name="Int. J. Syst. Evol. Microbiol.">
        <title>Complete genome sequence of Corynebacterium casei LMG S-19264T (=DSM 44701T), isolated from a smear-ripened cheese.</title>
        <authorList>
            <consortium name="US DOE Joint Genome Institute (JGI-PGF)"/>
            <person name="Walter F."/>
            <person name="Albersmeier A."/>
            <person name="Kalinowski J."/>
            <person name="Ruckert C."/>
        </authorList>
    </citation>
    <scope>NUCLEOTIDE SEQUENCE</scope>
    <source>
        <strain evidence="14">JCM 31740</strain>
    </source>
</reference>
<dbReference type="FunFam" id="1.20.810.10:FF:000012">
    <property type="entry name" value="Cytochrome b/b6 domain protein"/>
    <property type="match status" value="1"/>
</dbReference>
<dbReference type="InterPro" id="IPR005797">
    <property type="entry name" value="Cyt_b/b6_N"/>
</dbReference>
<feature type="transmembrane region" description="Helical" evidence="10">
    <location>
        <begin position="312"/>
        <end position="333"/>
    </location>
</feature>
<keyword evidence="3" id="KW-0349">Heme</keyword>
<dbReference type="PANTHER" id="PTHR19271">
    <property type="entry name" value="CYTOCHROME B"/>
    <property type="match status" value="1"/>
</dbReference>
<feature type="transmembrane region" description="Helical" evidence="10">
    <location>
        <begin position="420"/>
        <end position="440"/>
    </location>
</feature>
<dbReference type="SUPFAM" id="SSF81342">
    <property type="entry name" value="Transmembrane di-heme cytochromes"/>
    <property type="match status" value="1"/>
</dbReference>
<evidence type="ECO:0000313" key="14">
    <source>
        <dbReference type="EMBL" id="GGT90780.1"/>
    </source>
</evidence>
<comment type="subcellular location">
    <subcellularLocation>
        <location evidence="1">Membrane</location>
        <topology evidence="1">Multi-pass membrane protein</topology>
    </subcellularLocation>
</comment>
<evidence type="ECO:0000256" key="1">
    <source>
        <dbReference type="ARBA" id="ARBA00004141"/>
    </source>
</evidence>
<reference evidence="15" key="2">
    <citation type="submission" date="2018-04" db="EMBL/GenBank/DDBJ databases">
        <title>Complete genome sequence of Sulfodiicoccus acidiphilus strain HS-1.</title>
        <authorList>
            <person name="Sakai H.D."/>
            <person name="Kurosawa N."/>
        </authorList>
    </citation>
    <scope>NUCLEOTIDE SEQUENCE [LARGE SCALE GENOMIC DNA]</scope>
    <source>
        <strain evidence="15">HS-1</strain>
    </source>
</reference>
<dbReference type="PROSITE" id="PS51003">
    <property type="entry name" value="CYTB_CTER"/>
    <property type="match status" value="1"/>
</dbReference>
<dbReference type="KEGG" id="sacd:HS1genome_0640"/>
<dbReference type="Pfam" id="PF13631">
    <property type="entry name" value="Cytochrom_B_N_2"/>
    <property type="match status" value="1"/>
</dbReference>
<feature type="transmembrane region" description="Helical" evidence="10">
    <location>
        <begin position="518"/>
        <end position="539"/>
    </location>
</feature>
<dbReference type="EMBL" id="BMQS01000004">
    <property type="protein sequence ID" value="GGT90780.1"/>
    <property type="molecule type" value="Genomic_DNA"/>
</dbReference>
<evidence type="ECO:0000259" key="12">
    <source>
        <dbReference type="PROSITE" id="PS51003"/>
    </source>
</evidence>
<dbReference type="Proteomes" id="UP000616143">
    <property type="component" value="Unassembled WGS sequence"/>
</dbReference>
<dbReference type="GO" id="GO:0022904">
    <property type="term" value="P:respiratory electron transport chain"/>
    <property type="evidence" value="ECO:0007669"/>
    <property type="project" value="InterPro"/>
</dbReference>
<dbReference type="PANTHER" id="PTHR19271:SF16">
    <property type="entry name" value="CYTOCHROME B"/>
    <property type="match status" value="1"/>
</dbReference>
<dbReference type="GO" id="GO:0016020">
    <property type="term" value="C:membrane"/>
    <property type="evidence" value="ECO:0007669"/>
    <property type="project" value="UniProtKB-SubCell"/>
</dbReference>
<keyword evidence="15" id="KW-1185">Reference proteome</keyword>
<dbReference type="Proteomes" id="UP000276741">
    <property type="component" value="Chromosome"/>
</dbReference>
<proteinExistence type="predicted"/>
<feature type="transmembrane region" description="Helical" evidence="10">
    <location>
        <begin position="345"/>
        <end position="366"/>
    </location>
</feature>
<gene>
    <name evidence="14" type="ORF">GCM10007116_05800</name>
    <name evidence="13" type="ORF">HS1genome_0640</name>
</gene>
<keyword evidence="8" id="KW-0408">Iron</keyword>
<feature type="transmembrane region" description="Helical" evidence="10">
    <location>
        <begin position="115"/>
        <end position="138"/>
    </location>
</feature>
<evidence type="ECO:0000256" key="6">
    <source>
        <dbReference type="ARBA" id="ARBA00022982"/>
    </source>
</evidence>
<evidence type="ECO:0000259" key="11">
    <source>
        <dbReference type="PROSITE" id="PS51002"/>
    </source>
</evidence>
<evidence type="ECO:0000256" key="10">
    <source>
        <dbReference type="SAM" id="Phobius"/>
    </source>
</evidence>
<dbReference type="InterPro" id="IPR005798">
    <property type="entry name" value="Cyt_b/b6_C"/>
</dbReference>
<dbReference type="InterPro" id="IPR036150">
    <property type="entry name" value="Cyt_b/b6_C_sf"/>
</dbReference>
<feature type="domain" description="Cytochrome b/b6 N-terminal region profile" evidence="11">
    <location>
        <begin position="8"/>
        <end position="211"/>
    </location>
</feature>
<organism evidence="13 15">
    <name type="scientific">Sulfodiicoccus acidiphilus</name>
    <dbReference type="NCBI Taxonomy" id="1670455"/>
    <lineage>
        <taxon>Archaea</taxon>
        <taxon>Thermoproteota</taxon>
        <taxon>Thermoprotei</taxon>
        <taxon>Sulfolobales</taxon>
        <taxon>Sulfolobaceae</taxon>
        <taxon>Sulfodiicoccus</taxon>
    </lineage>
</organism>
<feature type="transmembrane region" description="Helical" evidence="10">
    <location>
        <begin position="378"/>
        <end position="399"/>
    </location>
</feature>
<keyword evidence="7 10" id="KW-1133">Transmembrane helix</keyword>
<dbReference type="InterPro" id="IPR016174">
    <property type="entry name" value="Di-haem_cyt_TM"/>
</dbReference>
<dbReference type="AlphaFoldDB" id="A0A348B249"/>
<evidence type="ECO:0000256" key="5">
    <source>
        <dbReference type="ARBA" id="ARBA00022723"/>
    </source>
</evidence>
<dbReference type="GO" id="GO:0009055">
    <property type="term" value="F:electron transfer activity"/>
    <property type="evidence" value="ECO:0007669"/>
    <property type="project" value="InterPro"/>
</dbReference>
<evidence type="ECO:0000256" key="8">
    <source>
        <dbReference type="ARBA" id="ARBA00023004"/>
    </source>
</evidence>
<dbReference type="GO" id="GO:0046872">
    <property type="term" value="F:metal ion binding"/>
    <property type="evidence" value="ECO:0007669"/>
    <property type="project" value="UniProtKB-KW"/>
</dbReference>
<name>A0A348B249_9CREN</name>
<feature type="transmembrane region" description="Helical" evidence="10">
    <location>
        <begin position="237"/>
        <end position="258"/>
    </location>
</feature>
<sequence>MVDTSNRFSNWLRDRLGLDELPFFRTPDYMYKANYWLGALVASAFVYAVVSGLILLLYYNPADPYDQTQYIINSVPYGSVVLFSHLYAAYAMILLAYVHMFRNYFVGAYKAPRELVWLAGVLLLVLTMGASFVGYSLVGDVLGVDAVGVGEGILGSFPGGSVLNALFFGNGTTQDTFTRLLAWHIILVALIGLLFGLHFFMAERYGIMPTRRVKPTAPAVYTKEEESKFNPWWPRNFVYMMSLMLMTWGLILIVPNVLANVNGLPLLLNPHPAPSPSSPQAASVPAYPPWFFLFFYKIADFLMPNGAPYPPFGALLVAVLIPMVYLLLLPFLDRGKELHPFGRKFWTWVGVMLITYLVEMSVWGYLAPGVPEPFTDQVKVLLPPAVIAAIGVYAMGRTWSRRKVSLESPVLPKGTGPSPVTAFGLVVLGMLAVGTVGLAINDPTVPGGAAAVALVLAFAAFARGFWRRSSGNTNQETVNRKARITLAETVMAVLFVVAVVLAFNMWTVPSTGPQSSLFGVDLGALLLMLGEALSLYHYANYAVKASI</sequence>
<evidence type="ECO:0000256" key="2">
    <source>
        <dbReference type="ARBA" id="ARBA00022448"/>
    </source>
</evidence>
<evidence type="ECO:0000256" key="4">
    <source>
        <dbReference type="ARBA" id="ARBA00022692"/>
    </source>
</evidence>
<dbReference type="GO" id="GO:0016491">
    <property type="term" value="F:oxidoreductase activity"/>
    <property type="evidence" value="ECO:0007669"/>
    <property type="project" value="InterPro"/>
</dbReference>
<dbReference type="Gene3D" id="1.20.810.10">
    <property type="entry name" value="Cytochrome Bc1 Complex, Chain C"/>
    <property type="match status" value="1"/>
</dbReference>
<dbReference type="PROSITE" id="PS51002">
    <property type="entry name" value="CYTB_NTER"/>
    <property type="match status" value="1"/>
</dbReference>
<feature type="domain" description="Cytochrome b/b6 C-terminal region profile" evidence="12">
    <location>
        <begin position="222"/>
        <end position="366"/>
    </location>
</feature>
<keyword evidence="9 10" id="KW-0472">Membrane</keyword>
<dbReference type="InterPro" id="IPR053595">
    <property type="entry name" value="Cytochrome_b-type_ET"/>
</dbReference>
<dbReference type="NCBIfam" id="NF041076">
    <property type="entry name" value="cyt_b_SoxC"/>
    <property type="match status" value="1"/>
</dbReference>
<feature type="transmembrane region" description="Helical" evidence="10">
    <location>
        <begin position="35"/>
        <end position="59"/>
    </location>
</feature>
<dbReference type="InterPro" id="IPR027387">
    <property type="entry name" value="Cytb/b6-like_sf"/>
</dbReference>
<evidence type="ECO:0000313" key="13">
    <source>
        <dbReference type="EMBL" id="BBD72251.1"/>
    </source>
</evidence>
<keyword evidence="6" id="KW-0249">Electron transport</keyword>
<evidence type="ECO:0000313" key="15">
    <source>
        <dbReference type="Proteomes" id="UP000276741"/>
    </source>
</evidence>